<gene>
    <name evidence="1" type="ORF">F7Q93_19755</name>
</gene>
<organism evidence="1">
    <name type="scientific">Brucella pituitosa</name>
    <dbReference type="NCBI Taxonomy" id="571256"/>
    <lineage>
        <taxon>Bacteria</taxon>
        <taxon>Pseudomonadati</taxon>
        <taxon>Pseudomonadota</taxon>
        <taxon>Alphaproteobacteria</taxon>
        <taxon>Hyphomicrobiales</taxon>
        <taxon>Brucellaceae</taxon>
        <taxon>Brucella/Ochrobactrum group</taxon>
        <taxon>Brucella</taxon>
    </lineage>
</organism>
<accession>A0A643EV00</accession>
<comment type="caution">
    <text evidence="1">The sequence shown here is derived from an EMBL/GenBank/DDBJ whole genome shotgun (WGS) entry which is preliminary data.</text>
</comment>
<sequence length="65" mass="7491">MVSRLFAGITRPLFQKTVMPKLLTQVPFLRSQSGRILIGMVTGFKLEYTAGKRRNPHPDRQRHLV</sequence>
<protein>
    <submittedName>
        <fullName evidence="1">Uncharacterized protein</fullName>
    </submittedName>
</protein>
<name>A0A643EV00_9HYPH</name>
<evidence type="ECO:0000313" key="1">
    <source>
        <dbReference type="EMBL" id="KAB0567647.1"/>
    </source>
</evidence>
<proteinExistence type="predicted"/>
<reference evidence="1" key="1">
    <citation type="submission" date="2019-09" db="EMBL/GenBank/DDBJ databases">
        <title>Draft genome sequences of 48 bacterial type strains from the CCUG.</title>
        <authorList>
            <person name="Tunovic T."/>
            <person name="Pineiro-Iglesias B."/>
            <person name="Unosson C."/>
            <person name="Inganas E."/>
            <person name="Ohlen M."/>
            <person name="Cardew S."/>
            <person name="Jensie-Markopoulos S."/>
            <person name="Salva-Serra F."/>
            <person name="Jaen-Luchoro D."/>
            <person name="Karlsson R."/>
            <person name="Svensson-Stadler L."/>
            <person name="Chun J."/>
            <person name="Moore E."/>
        </authorList>
    </citation>
    <scope>NUCLEOTIDE SEQUENCE</scope>
    <source>
        <strain evidence="1">CCUG 50899</strain>
    </source>
</reference>
<dbReference type="EMBL" id="VZPE01000010">
    <property type="protein sequence ID" value="KAB0567647.1"/>
    <property type="molecule type" value="Genomic_DNA"/>
</dbReference>
<dbReference type="AlphaFoldDB" id="A0A643EV00"/>